<evidence type="ECO:0000256" key="1">
    <source>
        <dbReference type="ARBA" id="ARBA00010838"/>
    </source>
</evidence>
<evidence type="ECO:0000256" key="3">
    <source>
        <dbReference type="ARBA" id="ARBA00022801"/>
    </source>
</evidence>
<evidence type="ECO:0000256" key="5">
    <source>
        <dbReference type="ARBA" id="ARBA00023295"/>
    </source>
</evidence>
<evidence type="ECO:0000313" key="8">
    <source>
        <dbReference type="Proteomes" id="UP001566132"/>
    </source>
</evidence>
<dbReference type="InterPro" id="IPR001360">
    <property type="entry name" value="Glyco_hydro_1"/>
</dbReference>
<dbReference type="InterPro" id="IPR017853">
    <property type="entry name" value="GH"/>
</dbReference>
<evidence type="ECO:0000313" key="7">
    <source>
        <dbReference type="EMBL" id="KAL1513877.1"/>
    </source>
</evidence>
<organism evidence="7 8">
    <name type="scientific">Hypothenemus hampei</name>
    <name type="common">Coffee berry borer</name>
    <dbReference type="NCBI Taxonomy" id="57062"/>
    <lineage>
        <taxon>Eukaryota</taxon>
        <taxon>Metazoa</taxon>
        <taxon>Ecdysozoa</taxon>
        <taxon>Arthropoda</taxon>
        <taxon>Hexapoda</taxon>
        <taxon>Insecta</taxon>
        <taxon>Pterygota</taxon>
        <taxon>Neoptera</taxon>
        <taxon>Endopterygota</taxon>
        <taxon>Coleoptera</taxon>
        <taxon>Polyphaga</taxon>
        <taxon>Cucujiformia</taxon>
        <taxon>Curculionidae</taxon>
        <taxon>Scolytinae</taxon>
        <taxon>Hypothenemus</taxon>
    </lineage>
</organism>
<dbReference type="SUPFAM" id="SSF51445">
    <property type="entry name" value="(Trans)glycosidases"/>
    <property type="match status" value="1"/>
</dbReference>
<comment type="similarity">
    <text evidence="1 6">Belongs to the glycosyl hydrolase 1 family.</text>
</comment>
<dbReference type="Gene3D" id="3.20.20.80">
    <property type="entry name" value="Glycosidases"/>
    <property type="match status" value="1"/>
</dbReference>
<sequence>MVHIDTILNGVKYLNYCHALNNHSIPVNFKLGVATASYQIEGGWNEDGKGENLWDWYTHTYPEKIRNNSTGDVACDSYHKWKEDVELLKNLGVNHYRMSISWSRVLPNGTINNINQKGLDYYLNIFKALKENNIEPVVTLYHWDLPIYMHELGGWYNPLISDYFADYARLCFQTFGKYVQTWITLNEPQSTCHGGYAEGGIAPGYKHIGEGLYQCAYVHLLAHAKAFHIYDQEFRKEQKGRISIVIDFPWAEPASGNDSDLYAAQMERDFVLGIYANPIYLGNWPDSVISMVEQRSYLEGFSKSRLPVLTQEEIIFINGTSDFFSLNTYSTNYISLQNAVNESIGEPSYYLDKGTLASFDPAWPSEVSWIRSVPWGFRKLLKYVYEHFNYPEIFVTENGWADLNGRLNDTERISYISEYLSALLEAYYEDGVNVIGYTVWSFIDNFEWANGYTQKLGLVQVDFESNNRTRTPKDSYRWYQKVIANRCLIDKCV</sequence>
<dbReference type="Proteomes" id="UP001566132">
    <property type="component" value="Unassembled WGS sequence"/>
</dbReference>
<dbReference type="Pfam" id="PF00232">
    <property type="entry name" value="Glyco_hydro_1"/>
    <property type="match status" value="1"/>
</dbReference>
<comment type="subunit">
    <text evidence="2">Homodimer.</text>
</comment>
<gene>
    <name evidence="7" type="ORF">ABEB36_003219</name>
</gene>
<dbReference type="GO" id="GO:0016798">
    <property type="term" value="F:hydrolase activity, acting on glycosyl bonds"/>
    <property type="evidence" value="ECO:0007669"/>
    <property type="project" value="UniProtKB-KW"/>
</dbReference>
<protein>
    <recommendedName>
        <fullName evidence="9">Beta-glucosidase</fullName>
    </recommendedName>
</protein>
<keyword evidence="8" id="KW-1185">Reference proteome</keyword>
<evidence type="ECO:0008006" key="9">
    <source>
        <dbReference type="Google" id="ProtNLM"/>
    </source>
</evidence>
<evidence type="ECO:0000256" key="6">
    <source>
        <dbReference type="RuleBase" id="RU003690"/>
    </source>
</evidence>
<keyword evidence="4" id="KW-0325">Glycoprotein</keyword>
<dbReference type="AlphaFoldDB" id="A0ABD1FBL1"/>
<proteinExistence type="inferred from homology"/>
<comment type="caution">
    <text evidence="7">The sequence shown here is derived from an EMBL/GenBank/DDBJ whole genome shotgun (WGS) entry which is preliminary data.</text>
</comment>
<dbReference type="EMBL" id="JBDJPC010000002">
    <property type="protein sequence ID" value="KAL1513877.1"/>
    <property type="molecule type" value="Genomic_DNA"/>
</dbReference>
<accession>A0ABD1FBL1</accession>
<dbReference type="PANTHER" id="PTHR10353:SF36">
    <property type="entry name" value="LP05116P"/>
    <property type="match status" value="1"/>
</dbReference>
<evidence type="ECO:0000256" key="2">
    <source>
        <dbReference type="ARBA" id="ARBA00011738"/>
    </source>
</evidence>
<keyword evidence="3" id="KW-0378">Hydrolase</keyword>
<dbReference type="PRINTS" id="PR00131">
    <property type="entry name" value="GLHYDRLASE1"/>
</dbReference>
<dbReference type="FunFam" id="3.20.20.80:FF:000013">
    <property type="entry name" value="lactase-phlorizin hydrolase"/>
    <property type="match status" value="1"/>
</dbReference>
<dbReference type="PANTHER" id="PTHR10353">
    <property type="entry name" value="GLYCOSYL HYDROLASE"/>
    <property type="match status" value="1"/>
</dbReference>
<evidence type="ECO:0000256" key="4">
    <source>
        <dbReference type="ARBA" id="ARBA00023180"/>
    </source>
</evidence>
<keyword evidence="5" id="KW-0326">Glycosidase</keyword>
<name>A0ABD1FBL1_HYPHA</name>
<reference evidence="7 8" key="1">
    <citation type="submission" date="2024-05" db="EMBL/GenBank/DDBJ databases">
        <title>Genetic variation in Jamaican populations of the coffee berry borer (Hypothenemus hampei).</title>
        <authorList>
            <person name="Errbii M."/>
            <person name="Myrie A."/>
        </authorList>
    </citation>
    <scope>NUCLEOTIDE SEQUENCE [LARGE SCALE GENOMIC DNA]</scope>
    <source>
        <strain evidence="7">JA-Hopewell-2020-01-JO</strain>
        <tissue evidence="7">Whole body</tissue>
    </source>
</reference>